<dbReference type="EMBL" id="CP033153">
    <property type="protein sequence ID" value="AYO44157.1"/>
    <property type="molecule type" value="Genomic_DNA"/>
</dbReference>
<gene>
    <name evidence="1" type="ORF">DNF11_3207</name>
</gene>
<accession>A0A3G2SCE4</accession>
<proteinExistence type="predicted"/>
<protein>
    <recommendedName>
        <fullName evidence="3">Peroxisomal biogenesis factor 11 (PEX11)</fullName>
    </recommendedName>
</protein>
<keyword evidence="2" id="KW-1185">Reference proteome</keyword>
<sequence>MASSAVRRVARRCEDDAPIPWHELLCWDATDNALQALRFSLLLLHVHARAPPPTTAWEAIRNPTGYAFVRLSSLRGRKRIRHGLLVATEGVANVRRLVLVSWWVYTLGKECRVRSQRGAQDVAPHRALDSLAQVGECLAHVGESFDVASFLQGSGLFWRALGMSAVADLPPWLQRRRRGLERVGVFVSLLALTIQLYVEHQRRKRILRSMMHHVQSMQREVRRIDNERSAAQQIVPQARERVEEAYACLVTERRRLRWLGVERLCLWGDMAFTLTEAWAPSHDHELLEAGTGLVAAVLRILRLWNEVRFGALDI</sequence>
<dbReference type="Proteomes" id="UP000269793">
    <property type="component" value="Chromosome VI"/>
</dbReference>
<dbReference type="AlphaFoldDB" id="A0A3G2SCE4"/>
<reference evidence="1 2" key="1">
    <citation type="submission" date="2018-10" db="EMBL/GenBank/DDBJ databases">
        <title>Complete genome sequence of Malassezia restricta CBS 7877.</title>
        <authorList>
            <person name="Morand S.C."/>
            <person name="Bertignac M."/>
            <person name="Iltis A."/>
            <person name="Kolder I."/>
            <person name="Pirovano W."/>
            <person name="Jourdain R."/>
            <person name="Clavaud C."/>
        </authorList>
    </citation>
    <scope>NUCLEOTIDE SEQUENCE [LARGE SCALE GENOMIC DNA]</scope>
    <source>
        <strain evidence="1 2">CBS 7877</strain>
    </source>
</reference>
<dbReference type="OrthoDB" id="3364318at2759"/>
<evidence type="ECO:0000313" key="1">
    <source>
        <dbReference type="EMBL" id="AYO44157.1"/>
    </source>
</evidence>
<evidence type="ECO:0008006" key="3">
    <source>
        <dbReference type="Google" id="ProtNLM"/>
    </source>
</evidence>
<evidence type="ECO:0000313" key="2">
    <source>
        <dbReference type="Proteomes" id="UP000269793"/>
    </source>
</evidence>
<dbReference type="VEuPathDB" id="FungiDB:DNF11_3207"/>
<organism evidence="1 2">
    <name type="scientific">Malassezia restricta (strain ATCC 96810 / NBRC 103918 / CBS 7877)</name>
    <name type="common">Seborrheic dermatitis infection agent</name>
    <dbReference type="NCBI Taxonomy" id="425264"/>
    <lineage>
        <taxon>Eukaryota</taxon>
        <taxon>Fungi</taxon>
        <taxon>Dikarya</taxon>
        <taxon>Basidiomycota</taxon>
        <taxon>Ustilaginomycotina</taxon>
        <taxon>Malasseziomycetes</taxon>
        <taxon>Malasseziales</taxon>
        <taxon>Malasseziaceae</taxon>
        <taxon>Malassezia</taxon>
    </lineage>
</organism>
<name>A0A3G2SCE4_MALR7</name>